<evidence type="ECO:0000256" key="1">
    <source>
        <dbReference type="SAM" id="Phobius"/>
    </source>
</evidence>
<keyword evidence="1" id="KW-0812">Transmembrane</keyword>
<evidence type="ECO:0000313" key="2">
    <source>
        <dbReference type="EMBL" id="KRT53609.1"/>
    </source>
</evidence>
<keyword evidence="1" id="KW-0472">Membrane</keyword>
<evidence type="ECO:0000313" key="5">
    <source>
        <dbReference type="Proteomes" id="UP000051634"/>
    </source>
</evidence>
<keyword evidence="1" id="KW-1133">Transmembrane helix</keyword>
<dbReference type="RefSeq" id="WP_006474261.1">
    <property type="nucleotide sequence ID" value="NZ_KQ557117.1"/>
</dbReference>
<evidence type="ECO:0000313" key="3">
    <source>
        <dbReference type="EMBL" id="KRT60288.1"/>
    </source>
</evidence>
<accession>A0A0T5ZBQ6</accession>
<feature type="transmembrane region" description="Helical" evidence="1">
    <location>
        <begin position="43"/>
        <end position="59"/>
    </location>
</feature>
<gene>
    <name evidence="2" type="ORF">Ga0074115_10643</name>
    <name evidence="3" type="ORF">Ga0076813_16926</name>
</gene>
<dbReference type="Proteomes" id="UP000051276">
    <property type="component" value="Unassembled WGS sequence"/>
</dbReference>
<organism evidence="3 4">
    <name type="scientific">endosymbiont of Ridgeia piscesae</name>
    <dbReference type="NCBI Taxonomy" id="54398"/>
    <lineage>
        <taxon>Bacteria</taxon>
        <taxon>Pseudomonadati</taxon>
        <taxon>Pseudomonadota</taxon>
        <taxon>Gammaproteobacteria</taxon>
        <taxon>sulfur-oxidizing symbionts</taxon>
    </lineage>
</organism>
<dbReference type="EMBL" id="LDXT01000096">
    <property type="protein sequence ID" value="KRT53609.1"/>
    <property type="molecule type" value="Genomic_DNA"/>
</dbReference>
<reference evidence="4 5" key="1">
    <citation type="submission" date="2015-11" db="EMBL/GenBank/DDBJ databases">
        <title>The genome of Candidatus Endoriftia persephone in Ridgeia piscesae and population structure of the North Eastern Pacific vestimentiferan symbionts.</title>
        <authorList>
            <person name="Perez M."/>
            <person name="Juniper K.S."/>
        </authorList>
    </citation>
    <scope>NUCLEOTIDE SEQUENCE [LARGE SCALE GENOMIC DNA]</scope>
    <source>
        <strain evidence="3">Ind10</strain>
        <strain evidence="2">Ind11</strain>
    </source>
</reference>
<sequence>MGGVNFRNCALCRVMRGFAFGGMGAAIFGYGSIWLFGVEQNEAIYYALFGAIALTAWVHRKRSDDR</sequence>
<proteinExistence type="predicted"/>
<feature type="transmembrane region" description="Helical" evidence="1">
    <location>
        <begin position="17"/>
        <end position="37"/>
    </location>
</feature>
<name>A0A0T5ZBQ6_9GAMM</name>
<dbReference type="Proteomes" id="UP000051634">
    <property type="component" value="Unassembled WGS sequence"/>
</dbReference>
<evidence type="ECO:0000313" key="4">
    <source>
        <dbReference type="Proteomes" id="UP000051276"/>
    </source>
</evidence>
<keyword evidence="5" id="KW-1185">Reference proteome</keyword>
<comment type="caution">
    <text evidence="3">The sequence shown here is derived from an EMBL/GenBank/DDBJ whole genome shotgun (WGS) entry which is preliminary data.</text>
</comment>
<dbReference type="STRING" id="54398.Ga0074115_10643"/>
<protein>
    <submittedName>
        <fullName evidence="3">Uncharacterized protein</fullName>
    </submittedName>
</protein>
<dbReference type="EMBL" id="LMXI01000002">
    <property type="protein sequence ID" value="KRT60288.1"/>
    <property type="molecule type" value="Genomic_DNA"/>
</dbReference>
<dbReference type="AlphaFoldDB" id="A0A0T5ZBQ6"/>